<dbReference type="InParanoid" id="G3I202"/>
<proteinExistence type="predicted"/>
<dbReference type="EMBL" id="JH001103">
    <property type="protein sequence ID" value="EGW07112.1"/>
    <property type="molecule type" value="Genomic_DNA"/>
</dbReference>
<sequence length="50" mass="5512">MERQRLKPASALSFPGSGNVEALICHSTTVVTVPVTIHRQILLRGIEKEQ</sequence>
<accession>G3I202</accession>
<dbReference type="AlphaFoldDB" id="G3I202"/>
<evidence type="ECO:0000313" key="2">
    <source>
        <dbReference type="Proteomes" id="UP000001075"/>
    </source>
</evidence>
<organism evidence="1 2">
    <name type="scientific">Cricetulus griseus</name>
    <name type="common">Chinese hamster</name>
    <name type="synonym">Cricetulus barabensis griseus</name>
    <dbReference type="NCBI Taxonomy" id="10029"/>
    <lineage>
        <taxon>Eukaryota</taxon>
        <taxon>Metazoa</taxon>
        <taxon>Chordata</taxon>
        <taxon>Craniata</taxon>
        <taxon>Vertebrata</taxon>
        <taxon>Euteleostomi</taxon>
        <taxon>Mammalia</taxon>
        <taxon>Eutheria</taxon>
        <taxon>Euarchontoglires</taxon>
        <taxon>Glires</taxon>
        <taxon>Rodentia</taxon>
        <taxon>Myomorpha</taxon>
        <taxon>Muroidea</taxon>
        <taxon>Cricetidae</taxon>
        <taxon>Cricetinae</taxon>
        <taxon>Cricetulus</taxon>
    </lineage>
</organism>
<protein>
    <submittedName>
        <fullName evidence="1">Uncharacterized protein</fullName>
    </submittedName>
</protein>
<name>G3I202_CRIGR</name>
<evidence type="ECO:0000313" key="1">
    <source>
        <dbReference type="EMBL" id="EGW07112.1"/>
    </source>
</evidence>
<dbReference type="Proteomes" id="UP000001075">
    <property type="component" value="Unassembled WGS sequence"/>
</dbReference>
<gene>
    <name evidence="1" type="ORF">I79_017424</name>
</gene>
<reference evidence="2" key="1">
    <citation type="journal article" date="2011" name="Nat. Biotechnol.">
        <title>The genomic sequence of the Chinese hamster ovary (CHO)-K1 cell line.</title>
        <authorList>
            <person name="Xu X."/>
            <person name="Nagarajan H."/>
            <person name="Lewis N.E."/>
            <person name="Pan S."/>
            <person name="Cai Z."/>
            <person name="Liu X."/>
            <person name="Chen W."/>
            <person name="Xie M."/>
            <person name="Wang W."/>
            <person name="Hammond S."/>
            <person name="Andersen M.R."/>
            <person name="Neff N."/>
            <person name="Passarelli B."/>
            <person name="Koh W."/>
            <person name="Fan H.C."/>
            <person name="Wang J."/>
            <person name="Gui Y."/>
            <person name="Lee K.H."/>
            <person name="Betenbaugh M.J."/>
            <person name="Quake S.R."/>
            <person name="Famili I."/>
            <person name="Palsson B.O."/>
            <person name="Wang J."/>
        </authorList>
    </citation>
    <scope>NUCLEOTIDE SEQUENCE [LARGE SCALE GENOMIC DNA]</scope>
    <source>
        <strain evidence="2">CHO K1 cell line</strain>
    </source>
</reference>